<dbReference type="SUPFAM" id="SSF111384">
    <property type="entry name" value="OmpH-like"/>
    <property type="match status" value="1"/>
</dbReference>
<dbReference type="Proteomes" id="UP000030125">
    <property type="component" value="Unassembled WGS sequence"/>
</dbReference>
<dbReference type="Gene3D" id="3.30.910.20">
    <property type="entry name" value="Skp domain"/>
    <property type="match status" value="1"/>
</dbReference>
<evidence type="ECO:0000256" key="3">
    <source>
        <dbReference type="SAM" id="Coils"/>
    </source>
</evidence>
<dbReference type="STRING" id="36874.HQ34_07585"/>
<dbReference type="EMBL" id="FUWL01000006">
    <property type="protein sequence ID" value="SJZ49704.1"/>
    <property type="molecule type" value="Genomic_DNA"/>
</dbReference>
<dbReference type="SMART" id="SM00935">
    <property type="entry name" value="OmpH"/>
    <property type="match status" value="1"/>
</dbReference>
<dbReference type="PANTHER" id="PTHR35089">
    <property type="entry name" value="CHAPERONE PROTEIN SKP"/>
    <property type="match status" value="1"/>
</dbReference>
<feature type="coiled-coil region" evidence="3">
    <location>
        <begin position="40"/>
        <end position="67"/>
    </location>
</feature>
<dbReference type="InterPro" id="IPR024930">
    <property type="entry name" value="Skp_dom_sf"/>
</dbReference>
<keyword evidence="3" id="KW-0175">Coiled coil</keyword>
<dbReference type="AlphaFoldDB" id="A0A099WVD6"/>
<sequence length="168" mass="19161">MKKYLLALVLLILPSFVFAQEAQKVAVVNTQMIFAEMPDTKAMQKELEKLQKTYEESIELMKQELQKKYEDYVAKQDTYIETIKAAKQKEIQDINQRIQDTLRVAEEDLQSKSQKLMAPIQQKIKDAINKVGAENGFAYILDAQAMLYVGSAGIDATDLVRNKLGLKK</sequence>
<dbReference type="Proteomes" id="UP000189956">
    <property type="component" value="Unassembled WGS sequence"/>
</dbReference>
<reference evidence="5 7" key="1">
    <citation type="submission" date="2014-08" db="EMBL/GenBank/DDBJ databases">
        <title>Porphyromonas cangingivalis strain:COT-109_OH1386 Genome sequencing.</title>
        <authorList>
            <person name="Wallis C."/>
            <person name="Deusch O."/>
            <person name="O'Flynn C."/>
            <person name="Davis I."/>
            <person name="Jospin G."/>
            <person name="Darling A.E."/>
            <person name="Coil D.A."/>
            <person name="Alexiev A."/>
            <person name="Horsfall A."/>
            <person name="Kirkwood N."/>
            <person name="Harris S."/>
            <person name="Eisen J.A."/>
        </authorList>
    </citation>
    <scope>NUCLEOTIDE SEQUENCE [LARGE SCALE GENOMIC DNA]</scope>
    <source>
        <strain evidence="7">COT-109 OH1386</strain>
        <strain evidence="5">COT-109_OH1386</strain>
    </source>
</reference>
<evidence type="ECO:0000313" key="7">
    <source>
        <dbReference type="Proteomes" id="UP000030125"/>
    </source>
</evidence>
<dbReference type="GO" id="GO:0051082">
    <property type="term" value="F:unfolded protein binding"/>
    <property type="evidence" value="ECO:0007669"/>
    <property type="project" value="InterPro"/>
</dbReference>
<protein>
    <submittedName>
        <fullName evidence="6">Outer membrane protein</fullName>
    </submittedName>
</protein>
<evidence type="ECO:0000256" key="1">
    <source>
        <dbReference type="ARBA" id="ARBA00009091"/>
    </source>
</evidence>
<keyword evidence="7" id="KW-1185">Reference proteome</keyword>
<dbReference type="PANTHER" id="PTHR35089:SF1">
    <property type="entry name" value="CHAPERONE PROTEIN SKP"/>
    <property type="match status" value="1"/>
</dbReference>
<gene>
    <name evidence="5" type="ORF">HQ35_02180</name>
    <name evidence="6" type="ORF">SAMN02745205_01031</name>
</gene>
<dbReference type="GO" id="GO:0050821">
    <property type="term" value="P:protein stabilization"/>
    <property type="evidence" value="ECO:0007669"/>
    <property type="project" value="TreeGrafter"/>
</dbReference>
<evidence type="ECO:0000313" key="5">
    <source>
        <dbReference type="EMBL" id="KGN82387.1"/>
    </source>
</evidence>
<evidence type="ECO:0000313" key="6">
    <source>
        <dbReference type="EMBL" id="SJZ49704.1"/>
    </source>
</evidence>
<keyword evidence="2 4" id="KW-0732">Signal</keyword>
<comment type="similarity">
    <text evidence="1">Belongs to the Skp family.</text>
</comment>
<evidence type="ECO:0000256" key="2">
    <source>
        <dbReference type="ARBA" id="ARBA00022729"/>
    </source>
</evidence>
<name>A0A099WVD6_PORCN</name>
<feature type="chain" id="PRO_5014506413" evidence="4">
    <location>
        <begin position="20"/>
        <end position="168"/>
    </location>
</feature>
<feature type="signal peptide" evidence="4">
    <location>
        <begin position="1"/>
        <end position="19"/>
    </location>
</feature>
<organism evidence="5 7">
    <name type="scientific">Porphyromonas cangingivalis</name>
    <dbReference type="NCBI Taxonomy" id="36874"/>
    <lineage>
        <taxon>Bacteria</taxon>
        <taxon>Pseudomonadati</taxon>
        <taxon>Bacteroidota</taxon>
        <taxon>Bacteroidia</taxon>
        <taxon>Bacteroidales</taxon>
        <taxon>Porphyromonadaceae</taxon>
        <taxon>Porphyromonas</taxon>
    </lineage>
</organism>
<dbReference type="RefSeq" id="WP_025837497.1">
    <property type="nucleotide sequence ID" value="NZ_CALTZT010000030.1"/>
</dbReference>
<proteinExistence type="inferred from homology"/>
<evidence type="ECO:0000313" key="8">
    <source>
        <dbReference type="Proteomes" id="UP000189956"/>
    </source>
</evidence>
<evidence type="ECO:0000256" key="4">
    <source>
        <dbReference type="SAM" id="SignalP"/>
    </source>
</evidence>
<dbReference type="OrthoDB" id="1524711at2"/>
<accession>A0A099WVD6</accession>
<dbReference type="GO" id="GO:0005829">
    <property type="term" value="C:cytosol"/>
    <property type="evidence" value="ECO:0007669"/>
    <property type="project" value="TreeGrafter"/>
</dbReference>
<dbReference type="Pfam" id="PF03938">
    <property type="entry name" value="OmpH"/>
    <property type="match status" value="1"/>
</dbReference>
<dbReference type="EMBL" id="JQJD01000010">
    <property type="protein sequence ID" value="KGN82387.1"/>
    <property type="molecule type" value="Genomic_DNA"/>
</dbReference>
<dbReference type="eggNOG" id="COG2825">
    <property type="taxonomic scope" value="Bacteria"/>
</dbReference>
<reference evidence="6 8" key="2">
    <citation type="submission" date="2017-02" db="EMBL/GenBank/DDBJ databases">
        <authorList>
            <person name="Peterson S.W."/>
        </authorList>
    </citation>
    <scope>NUCLEOTIDE SEQUENCE [LARGE SCALE GENOMIC DNA]</scope>
    <source>
        <strain evidence="6 8">ATCC 700135</strain>
    </source>
</reference>
<dbReference type="InterPro" id="IPR005632">
    <property type="entry name" value="Chaperone_Skp"/>
</dbReference>